<proteinExistence type="predicted"/>
<dbReference type="Proteomes" id="UP000030645">
    <property type="component" value="Unassembled WGS sequence"/>
</dbReference>
<keyword evidence="2" id="KW-1185">Reference proteome</keyword>
<name>W9QCQ8_9ROSA</name>
<evidence type="ECO:0000313" key="2">
    <source>
        <dbReference type="Proteomes" id="UP000030645"/>
    </source>
</evidence>
<protein>
    <submittedName>
        <fullName evidence="1">Uncharacterized protein</fullName>
    </submittedName>
</protein>
<gene>
    <name evidence="1" type="ORF">L484_006132</name>
</gene>
<reference evidence="2" key="1">
    <citation type="submission" date="2013-01" db="EMBL/GenBank/DDBJ databases">
        <title>Draft Genome Sequence of a Mulberry Tree, Morus notabilis C.K. Schneid.</title>
        <authorList>
            <person name="He N."/>
            <person name="Zhao S."/>
        </authorList>
    </citation>
    <scope>NUCLEOTIDE SEQUENCE</scope>
</reference>
<organism evidence="1 2">
    <name type="scientific">Morus notabilis</name>
    <dbReference type="NCBI Taxonomy" id="981085"/>
    <lineage>
        <taxon>Eukaryota</taxon>
        <taxon>Viridiplantae</taxon>
        <taxon>Streptophyta</taxon>
        <taxon>Embryophyta</taxon>
        <taxon>Tracheophyta</taxon>
        <taxon>Spermatophyta</taxon>
        <taxon>Magnoliopsida</taxon>
        <taxon>eudicotyledons</taxon>
        <taxon>Gunneridae</taxon>
        <taxon>Pentapetalae</taxon>
        <taxon>rosids</taxon>
        <taxon>fabids</taxon>
        <taxon>Rosales</taxon>
        <taxon>Moraceae</taxon>
        <taxon>Moreae</taxon>
        <taxon>Morus</taxon>
    </lineage>
</organism>
<sequence>MAEESVLVPTPEAETVHIEANGRLAQEGMALALVAVANKAAQTTLVILDRRKPHSQIDESAVDSDLDSFF</sequence>
<accession>W9QCQ8</accession>
<evidence type="ECO:0000313" key="1">
    <source>
        <dbReference type="EMBL" id="EXB28510.1"/>
    </source>
</evidence>
<dbReference type="AlphaFoldDB" id="W9QCQ8"/>
<dbReference type="EMBL" id="KE343390">
    <property type="protein sequence ID" value="EXB28510.1"/>
    <property type="molecule type" value="Genomic_DNA"/>
</dbReference>